<feature type="compositionally biased region" description="Polar residues" evidence="10">
    <location>
        <begin position="339"/>
        <end position="351"/>
    </location>
</feature>
<dbReference type="RefSeq" id="XP_016621496.1">
    <property type="nucleotide sequence ID" value="XM_016762549.1"/>
</dbReference>
<dbReference type="InterPro" id="IPR040025">
    <property type="entry name" value="Znf622/Rei1/Reh1"/>
</dbReference>
<accession>A0A0D2G864</accession>
<evidence type="ECO:0000256" key="2">
    <source>
        <dbReference type="ARBA" id="ARBA00022490"/>
    </source>
</evidence>
<evidence type="ECO:0000313" key="12">
    <source>
        <dbReference type="EMBL" id="KIW94827.1"/>
    </source>
</evidence>
<evidence type="ECO:0000256" key="1">
    <source>
        <dbReference type="ARBA" id="ARBA00004496"/>
    </source>
</evidence>
<dbReference type="PANTHER" id="PTHR13182">
    <property type="entry name" value="ZINC FINGER PROTEIN 622"/>
    <property type="match status" value="1"/>
</dbReference>
<gene>
    <name evidence="12" type="ORF">Z519_04805</name>
</gene>
<dbReference type="Pfam" id="PF12756">
    <property type="entry name" value="zf-C2H2_2"/>
    <property type="match status" value="1"/>
</dbReference>
<dbReference type="Proteomes" id="UP000053789">
    <property type="component" value="Unassembled WGS sequence"/>
</dbReference>
<feature type="domain" description="C2H2-type" evidence="11">
    <location>
        <begin position="15"/>
        <end position="39"/>
    </location>
</feature>
<dbReference type="PROSITE" id="PS00028">
    <property type="entry name" value="ZINC_FINGER_C2H2_1"/>
    <property type="match status" value="2"/>
</dbReference>
<feature type="compositionally biased region" description="Basic and acidic residues" evidence="10">
    <location>
        <begin position="106"/>
        <end position="116"/>
    </location>
</feature>
<dbReference type="InterPro" id="IPR041661">
    <property type="entry name" value="ZN622/Rei1/Reh1_Znf-C2H2"/>
</dbReference>
<reference evidence="12" key="1">
    <citation type="submission" date="2015-01" db="EMBL/GenBank/DDBJ databases">
        <title>The Genome Sequence of Cladophialophora bantiana CBS 173.52.</title>
        <authorList>
            <consortium name="The Broad Institute Genomics Platform"/>
            <person name="Cuomo C."/>
            <person name="de Hoog S."/>
            <person name="Gorbushina A."/>
            <person name="Stielow B."/>
            <person name="Teixiera M."/>
            <person name="Abouelleil A."/>
            <person name="Chapman S.B."/>
            <person name="Priest M."/>
            <person name="Young S.K."/>
            <person name="Wortman J."/>
            <person name="Nusbaum C."/>
            <person name="Birren B."/>
        </authorList>
    </citation>
    <scope>NUCLEOTIDE SEQUENCE [LARGE SCALE GENOMIC DNA]</scope>
    <source>
        <strain evidence="12">CBS 173.52</strain>
    </source>
</reference>
<evidence type="ECO:0000256" key="4">
    <source>
        <dbReference type="ARBA" id="ARBA00022723"/>
    </source>
</evidence>
<evidence type="ECO:0000256" key="7">
    <source>
        <dbReference type="ARBA" id="ARBA00022833"/>
    </source>
</evidence>
<keyword evidence="6 9" id="KW-0863">Zinc-finger</keyword>
<dbReference type="GO" id="GO:0030687">
    <property type="term" value="C:preribosome, large subunit precursor"/>
    <property type="evidence" value="ECO:0007669"/>
    <property type="project" value="TreeGrafter"/>
</dbReference>
<dbReference type="AlphaFoldDB" id="A0A0D2G864"/>
<feature type="region of interest" description="Disordered" evidence="10">
    <location>
        <begin position="105"/>
        <end position="147"/>
    </location>
</feature>
<keyword evidence="2" id="KW-0963">Cytoplasm</keyword>
<keyword evidence="4" id="KW-0479">Metal-binding</keyword>
<feature type="region of interest" description="Disordered" evidence="10">
    <location>
        <begin position="325"/>
        <end position="388"/>
    </location>
</feature>
<dbReference type="InterPro" id="IPR013087">
    <property type="entry name" value="Znf_C2H2_type"/>
</dbReference>
<dbReference type="GeneID" id="27697733"/>
<dbReference type="PROSITE" id="PS50157">
    <property type="entry name" value="ZINC_FINGER_C2H2_2"/>
    <property type="match status" value="1"/>
</dbReference>
<evidence type="ECO:0000313" key="13">
    <source>
        <dbReference type="Proteomes" id="UP000053789"/>
    </source>
</evidence>
<evidence type="ECO:0000256" key="10">
    <source>
        <dbReference type="SAM" id="MobiDB-lite"/>
    </source>
</evidence>
<dbReference type="Gene3D" id="3.30.160.60">
    <property type="entry name" value="Classic Zinc Finger"/>
    <property type="match status" value="1"/>
</dbReference>
<protein>
    <recommendedName>
        <fullName evidence="11">C2H2-type domain-containing protein</fullName>
    </recommendedName>
</protein>
<feature type="compositionally biased region" description="Basic and acidic residues" evidence="10">
    <location>
        <begin position="373"/>
        <end position="387"/>
    </location>
</feature>
<keyword evidence="3" id="KW-0690">Ribosome biogenesis</keyword>
<feature type="region of interest" description="Disordered" evidence="10">
    <location>
        <begin position="445"/>
        <end position="523"/>
    </location>
</feature>
<evidence type="ECO:0000256" key="8">
    <source>
        <dbReference type="ARBA" id="ARBA00034126"/>
    </source>
</evidence>
<dbReference type="GO" id="GO:0008270">
    <property type="term" value="F:zinc ion binding"/>
    <property type="evidence" value="ECO:0007669"/>
    <property type="project" value="UniProtKB-KW"/>
</dbReference>
<dbReference type="PANTHER" id="PTHR13182:SF8">
    <property type="entry name" value="CYTOPLASMIC 60S SUBUNIT BIOGENESIS FACTOR ZNF622"/>
    <property type="match status" value="1"/>
</dbReference>
<keyword evidence="7" id="KW-0862">Zinc</keyword>
<dbReference type="OrthoDB" id="19329at2759"/>
<evidence type="ECO:0000256" key="6">
    <source>
        <dbReference type="ARBA" id="ARBA00022771"/>
    </source>
</evidence>
<dbReference type="SMART" id="SM00355">
    <property type="entry name" value="ZnF_C2H2"/>
    <property type="match status" value="4"/>
</dbReference>
<dbReference type="SMART" id="SM00451">
    <property type="entry name" value="ZnF_U1"/>
    <property type="match status" value="2"/>
</dbReference>
<keyword evidence="5" id="KW-0677">Repeat</keyword>
<dbReference type="GO" id="GO:0042273">
    <property type="term" value="P:ribosomal large subunit biogenesis"/>
    <property type="evidence" value="ECO:0007669"/>
    <property type="project" value="TreeGrafter"/>
</dbReference>
<dbReference type="GO" id="GO:0003676">
    <property type="term" value="F:nucleic acid binding"/>
    <property type="evidence" value="ECO:0007669"/>
    <property type="project" value="InterPro"/>
</dbReference>
<dbReference type="EMBL" id="KN846985">
    <property type="protein sequence ID" value="KIW94827.1"/>
    <property type="molecule type" value="Genomic_DNA"/>
</dbReference>
<evidence type="ECO:0000259" key="11">
    <source>
        <dbReference type="PROSITE" id="PS50157"/>
    </source>
</evidence>
<dbReference type="InterPro" id="IPR003604">
    <property type="entry name" value="Matrin/U1-like-C_Znf_C2H2"/>
</dbReference>
<feature type="compositionally biased region" description="Basic and acidic residues" evidence="10">
    <location>
        <begin position="180"/>
        <end position="193"/>
    </location>
</feature>
<proteinExistence type="inferred from homology"/>
<dbReference type="Pfam" id="PF12171">
    <property type="entry name" value="zf-C2H2_jaz"/>
    <property type="match status" value="1"/>
</dbReference>
<feature type="compositionally biased region" description="Acidic residues" evidence="10">
    <location>
        <begin position="445"/>
        <end position="456"/>
    </location>
</feature>
<feature type="compositionally biased region" description="Basic and acidic residues" evidence="10">
    <location>
        <begin position="481"/>
        <end position="509"/>
    </location>
</feature>
<comment type="similarity">
    <text evidence="8">Belongs to the REI1 family.</text>
</comment>
<dbReference type="GO" id="GO:0005737">
    <property type="term" value="C:cytoplasm"/>
    <property type="evidence" value="ECO:0007669"/>
    <property type="project" value="UniProtKB-SubCell"/>
</dbReference>
<feature type="compositionally biased region" description="Acidic residues" evidence="10">
    <location>
        <begin position="328"/>
        <end position="338"/>
    </location>
</feature>
<name>A0A0D2G864_CLAB1</name>
<feature type="region of interest" description="Disordered" evidence="10">
    <location>
        <begin position="160"/>
        <end position="193"/>
    </location>
</feature>
<dbReference type="HOGENOM" id="CLU_018787_1_2_1"/>
<sequence>MATEARVDISQTHPYTCNSCAVAFRNSDAQRTHMRSDWHRYNLKRRLAELPAVSSEDYNEKVLAAQATTNAAAAQAAYAKLCTTCQKTYYSENAYQNHLASKAHKTREVASDRGSARDANSVTASDMRRPESTVDSTADSEPRDPVAEAEFEQVVAGMKETSIRDMPGMTRRPSNPPPDAEPREDHPMSPEKAEISSIPLSRCLFCNYDSPNLKLSVTHMTRIHSLFIPEQSYLVDLEGLIRYMQAKVHRNFECLYCHKLRGNAEGAQTHMRDKGHCKIAFETEEEMIEVGQFYDFSSTYSDYGEEGSGGEMEGANAQQNGGVKLEGTAEDGADDGWETDSSFSSLDTNELASVPNDDRTLSYQRLPLHRHHSNTDPRPHRNADGWHSHAHHHNNAVFYDEHEMHLPSGRVVGHRSLRKYYRQNLHNYPTAAERMERAQRLIEEGSSEDAEMDDVDLPATPPRNSLMRRGEAGMLGATSQQRRDARSEEIRARQKERRAQNRYQAKLEKQANSQKHYRDPLLQ</sequence>
<dbReference type="VEuPathDB" id="FungiDB:Z519_04805"/>
<evidence type="ECO:0000256" key="5">
    <source>
        <dbReference type="ARBA" id="ARBA00022737"/>
    </source>
</evidence>
<dbReference type="InterPro" id="IPR036236">
    <property type="entry name" value="Znf_C2H2_sf"/>
</dbReference>
<organism evidence="12 13">
    <name type="scientific">Cladophialophora bantiana (strain ATCC 10958 / CBS 173.52 / CDC B-1940 / NIH 8579)</name>
    <name type="common">Xylohypha bantiana</name>
    <dbReference type="NCBI Taxonomy" id="1442370"/>
    <lineage>
        <taxon>Eukaryota</taxon>
        <taxon>Fungi</taxon>
        <taxon>Dikarya</taxon>
        <taxon>Ascomycota</taxon>
        <taxon>Pezizomycotina</taxon>
        <taxon>Eurotiomycetes</taxon>
        <taxon>Chaetothyriomycetidae</taxon>
        <taxon>Chaetothyriales</taxon>
        <taxon>Herpotrichiellaceae</taxon>
        <taxon>Cladophialophora</taxon>
    </lineage>
</organism>
<evidence type="ECO:0000256" key="9">
    <source>
        <dbReference type="PROSITE-ProRule" id="PRU00042"/>
    </source>
</evidence>
<comment type="subcellular location">
    <subcellularLocation>
        <location evidence="1">Cytoplasm</location>
    </subcellularLocation>
</comment>
<dbReference type="SUPFAM" id="SSF57667">
    <property type="entry name" value="beta-beta-alpha zinc fingers"/>
    <property type="match status" value="2"/>
</dbReference>
<dbReference type="InterPro" id="IPR022755">
    <property type="entry name" value="Znf_C2H2_jaz"/>
</dbReference>
<evidence type="ECO:0000256" key="3">
    <source>
        <dbReference type="ARBA" id="ARBA00022517"/>
    </source>
</evidence>
<keyword evidence="13" id="KW-1185">Reference proteome</keyword>